<feature type="signal peptide" evidence="1">
    <location>
        <begin position="1"/>
        <end position="30"/>
    </location>
</feature>
<keyword evidence="3" id="KW-1185">Reference proteome</keyword>
<name>A0AAV4RPI2_CAEEX</name>
<evidence type="ECO:0000256" key="1">
    <source>
        <dbReference type="SAM" id="SignalP"/>
    </source>
</evidence>
<dbReference type="EMBL" id="BPLR01008257">
    <property type="protein sequence ID" value="GIY23287.1"/>
    <property type="molecule type" value="Genomic_DNA"/>
</dbReference>
<gene>
    <name evidence="2" type="primary">AVEN_189897_1</name>
    <name evidence="2" type="ORF">CEXT_620571</name>
</gene>
<comment type="caution">
    <text evidence="2">The sequence shown here is derived from an EMBL/GenBank/DDBJ whole genome shotgun (WGS) entry which is preliminary data.</text>
</comment>
<dbReference type="GO" id="GO:0005829">
    <property type="term" value="C:cytosol"/>
    <property type="evidence" value="ECO:0007669"/>
    <property type="project" value="TreeGrafter"/>
</dbReference>
<organism evidence="2 3">
    <name type="scientific">Caerostris extrusa</name>
    <name type="common">Bark spider</name>
    <name type="synonym">Caerostris bankana</name>
    <dbReference type="NCBI Taxonomy" id="172846"/>
    <lineage>
        <taxon>Eukaryota</taxon>
        <taxon>Metazoa</taxon>
        <taxon>Ecdysozoa</taxon>
        <taxon>Arthropoda</taxon>
        <taxon>Chelicerata</taxon>
        <taxon>Arachnida</taxon>
        <taxon>Araneae</taxon>
        <taxon>Araneomorphae</taxon>
        <taxon>Entelegynae</taxon>
        <taxon>Araneoidea</taxon>
        <taxon>Araneidae</taxon>
        <taxon>Caerostris</taxon>
    </lineage>
</organism>
<keyword evidence="1" id="KW-0732">Signal</keyword>
<dbReference type="Pfam" id="PF09777">
    <property type="entry name" value="OSTMP1"/>
    <property type="match status" value="1"/>
</dbReference>
<protein>
    <submittedName>
        <fullName evidence="2">Uncharacterized protein</fullName>
    </submittedName>
</protein>
<dbReference type="AlphaFoldDB" id="A0AAV4RPI2"/>
<accession>A0AAV4RPI2</accession>
<proteinExistence type="predicted"/>
<reference evidence="2 3" key="1">
    <citation type="submission" date="2021-06" db="EMBL/GenBank/DDBJ databases">
        <title>Caerostris extrusa draft genome.</title>
        <authorList>
            <person name="Kono N."/>
            <person name="Arakawa K."/>
        </authorList>
    </citation>
    <scope>NUCLEOTIDE SEQUENCE [LARGE SCALE GENOMIC DNA]</scope>
</reference>
<dbReference type="PANTHER" id="PTHR15644:SF2">
    <property type="entry name" value="OSTEOPETROSIS-ASSOCIATED TRANSMEMBRANE PROTEIN 1"/>
    <property type="match status" value="1"/>
</dbReference>
<evidence type="ECO:0000313" key="3">
    <source>
        <dbReference type="Proteomes" id="UP001054945"/>
    </source>
</evidence>
<dbReference type="PANTHER" id="PTHR15644">
    <property type="entry name" value="OSTEOPETROSIS ASSOCIATED TRANSMEMBRANE PROTEIN 1"/>
    <property type="match status" value="1"/>
</dbReference>
<sequence>MKSSRITMVPNSAKMIFALFLVLNVQYPTAENFSGNHVLDSKSAEISDATLKLFSSNLKSLYIFPSNVTKEYDIMSENCTLAFEKFSRAQGAACQSFYFGSDQLGIVDLVYKNANEIWVKSYCQNCYDYYNETEKFFQASNELIICMEKTNRTDVVEANSTCIKCHDAYVNVSASYNKFVHWKKEFVGGICMDIVDTMNISRRMWSEYDCAVGFGTTIGFPNILTALGIGSSPFIFYLLSKTVSHLEDVKLVRQLNILMTSNVKIQAHLIVIDEVLRYHSTEIYSAVLDTSKVLVPEQ</sequence>
<evidence type="ECO:0000313" key="2">
    <source>
        <dbReference type="EMBL" id="GIY23287.1"/>
    </source>
</evidence>
<dbReference type="InterPro" id="IPR019172">
    <property type="entry name" value="Osteopetrosis-assoc_TM_1"/>
</dbReference>
<feature type="chain" id="PRO_5043741591" evidence="1">
    <location>
        <begin position="31"/>
        <end position="298"/>
    </location>
</feature>
<dbReference type="Proteomes" id="UP001054945">
    <property type="component" value="Unassembled WGS sequence"/>
</dbReference>